<comment type="similarity">
    <text evidence="6 18">Belongs to the sugar phosphate cyclases superfamily. Dehydroquinate synthase family.</text>
</comment>
<dbReference type="EC" id="4.2.3.4" evidence="7 18"/>
<feature type="binding site" evidence="18">
    <location>
        <position position="151"/>
    </location>
    <ligand>
        <name>NAD(+)</name>
        <dbReference type="ChEBI" id="CHEBI:57540"/>
    </ligand>
</feature>
<feature type="binding site" evidence="18">
    <location>
        <position position="142"/>
    </location>
    <ligand>
        <name>NAD(+)</name>
        <dbReference type="ChEBI" id="CHEBI:57540"/>
    </ligand>
</feature>
<dbReference type="InterPro" id="IPR056179">
    <property type="entry name" value="DHQS_C"/>
</dbReference>
<keyword evidence="9 18" id="KW-0963">Cytoplasm</keyword>
<dbReference type="PANTHER" id="PTHR43622:SF7">
    <property type="entry name" value="3-DEHYDROQUINATE SYNTHASE, CHLOROPLASTIC"/>
    <property type="match status" value="1"/>
</dbReference>
<dbReference type="InterPro" id="IPR030963">
    <property type="entry name" value="DHQ_synth_fam"/>
</dbReference>
<comment type="caution">
    <text evidence="21">The sequence shown here is derived from an EMBL/GenBank/DDBJ whole genome shotgun (WGS) entry which is preliminary data.</text>
</comment>
<dbReference type="Pfam" id="PF24621">
    <property type="entry name" value="DHQS_C"/>
    <property type="match status" value="1"/>
</dbReference>
<evidence type="ECO:0000256" key="11">
    <source>
        <dbReference type="ARBA" id="ARBA00022723"/>
    </source>
</evidence>
<evidence type="ECO:0000256" key="8">
    <source>
        <dbReference type="ARBA" id="ARBA00017684"/>
    </source>
</evidence>
<dbReference type="GO" id="GO:0000166">
    <property type="term" value="F:nucleotide binding"/>
    <property type="evidence" value="ECO:0007669"/>
    <property type="project" value="UniProtKB-KW"/>
</dbReference>
<dbReference type="Gene3D" id="1.20.1090.10">
    <property type="entry name" value="Dehydroquinate synthase-like - alpha domain"/>
    <property type="match status" value="1"/>
</dbReference>
<protein>
    <recommendedName>
        <fullName evidence="8 18">3-dehydroquinate synthase</fullName>
        <shortName evidence="18">DHQS</shortName>
        <ecNumber evidence="7 18">4.2.3.4</ecNumber>
    </recommendedName>
</protein>
<keyword evidence="13 18" id="KW-0862">Zinc</keyword>
<dbReference type="InterPro" id="IPR030960">
    <property type="entry name" value="DHQS/DOIS_N"/>
</dbReference>
<feature type="binding site" evidence="18">
    <location>
        <position position="245"/>
    </location>
    <ligand>
        <name>Zn(2+)</name>
        <dbReference type="ChEBI" id="CHEBI:29105"/>
    </ligand>
</feature>
<feature type="domain" description="3-dehydroquinate synthase C-terminal" evidence="20">
    <location>
        <begin position="181"/>
        <end position="322"/>
    </location>
</feature>
<evidence type="ECO:0000259" key="20">
    <source>
        <dbReference type="Pfam" id="PF24621"/>
    </source>
</evidence>
<evidence type="ECO:0000256" key="17">
    <source>
        <dbReference type="ARBA" id="ARBA00023285"/>
    </source>
</evidence>
<dbReference type="GO" id="GO:0046872">
    <property type="term" value="F:metal ion binding"/>
    <property type="evidence" value="ECO:0007669"/>
    <property type="project" value="UniProtKB-KW"/>
</dbReference>
<organism evidence="21 22">
    <name type="scientific">Vagococcus silagei</name>
    <dbReference type="NCBI Taxonomy" id="2508885"/>
    <lineage>
        <taxon>Bacteria</taxon>
        <taxon>Bacillati</taxon>
        <taxon>Bacillota</taxon>
        <taxon>Bacilli</taxon>
        <taxon>Lactobacillales</taxon>
        <taxon>Enterococcaceae</taxon>
        <taxon>Vagococcus</taxon>
    </lineage>
</organism>
<comment type="cofactor">
    <cofactor evidence="2 18">
        <name>NAD(+)</name>
        <dbReference type="ChEBI" id="CHEBI:57540"/>
    </cofactor>
</comment>
<dbReference type="GO" id="GO:0008652">
    <property type="term" value="P:amino acid biosynthetic process"/>
    <property type="evidence" value="ECO:0007669"/>
    <property type="project" value="UniProtKB-KW"/>
</dbReference>
<keyword evidence="17 18" id="KW-0170">Cobalt</keyword>
<sequence length="354" mass="39341">MKMTVNLPTYQYDIFIQKGGLKELGAWVQKLWSPRKIMIITDQTVNEFYGNVVKTQLENAGFMLEFYVIEPGEQSKSLTEASKIYTAMSDFQMTRSDSVIALGGGVVGDLAGFVSSTYMRGLSFVQIPTTLLAQVDSSVGGKTAVNSTTAKNLIGTFAQPAGVLIDPETLETLEIRRIREGLAEVIKSAAIADLTLWEELEKYQDEADILEHAESIIYQCVDIKRKVVEADELDNDERLILNFGHTIGHAIEQVAGFGVITHGEAVAMGMYQMCTSAERLGKTPHGTTEKLTTMTRKYHLPIEFSELDRTDLFNAILHDKKARGHQLKVILLESLGKAKIETIQIEKIKDFLAE</sequence>
<accession>A0A4S3B921</accession>
<dbReference type="AlphaFoldDB" id="A0A4S3B921"/>
<dbReference type="EMBL" id="SDGV01000011">
    <property type="protein sequence ID" value="THB61485.1"/>
    <property type="molecule type" value="Genomic_DNA"/>
</dbReference>
<feature type="binding site" evidence="18">
    <location>
        <position position="184"/>
    </location>
    <ligand>
        <name>Zn(2+)</name>
        <dbReference type="ChEBI" id="CHEBI:29105"/>
    </ligand>
</feature>
<evidence type="ECO:0000256" key="5">
    <source>
        <dbReference type="ARBA" id="ARBA00004661"/>
    </source>
</evidence>
<dbReference type="GO" id="GO:0009423">
    <property type="term" value="P:chorismate biosynthetic process"/>
    <property type="evidence" value="ECO:0007669"/>
    <property type="project" value="UniProtKB-UniRule"/>
</dbReference>
<evidence type="ECO:0000256" key="4">
    <source>
        <dbReference type="ARBA" id="ARBA00004496"/>
    </source>
</evidence>
<evidence type="ECO:0000256" key="3">
    <source>
        <dbReference type="ARBA" id="ARBA00001947"/>
    </source>
</evidence>
<proteinExistence type="inferred from homology"/>
<dbReference type="HAMAP" id="MF_00110">
    <property type="entry name" value="DHQ_synthase"/>
    <property type="match status" value="1"/>
</dbReference>
<evidence type="ECO:0000256" key="10">
    <source>
        <dbReference type="ARBA" id="ARBA00022605"/>
    </source>
</evidence>
<evidence type="ECO:0000313" key="21">
    <source>
        <dbReference type="EMBL" id="THB61485.1"/>
    </source>
</evidence>
<evidence type="ECO:0000256" key="14">
    <source>
        <dbReference type="ARBA" id="ARBA00023027"/>
    </source>
</evidence>
<dbReference type="Pfam" id="PF01761">
    <property type="entry name" value="DHQ_synthase"/>
    <property type="match status" value="1"/>
</dbReference>
<feature type="binding site" evidence="18">
    <location>
        <begin position="129"/>
        <end position="130"/>
    </location>
    <ligand>
        <name>NAD(+)</name>
        <dbReference type="ChEBI" id="CHEBI:57540"/>
    </ligand>
</feature>
<keyword evidence="22" id="KW-1185">Reference proteome</keyword>
<evidence type="ECO:0000313" key="22">
    <source>
        <dbReference type="Proteomes" id="UP000310506"/>
    </source>
</evidence>
<evidence type="ECO:0000256" key="18">
    <source>
        <dbReference type="HAMAP-Rule" id="MF_00110"/>
    </source>
</evidence>
<evidence type="ECO:0000256" key="16">
    <source>
        <dbReference type="ARBA" id="ARBA00023239"/>
    </source>
</evidence>
<comment type="function">
    <text evidence="18">Catalyzes the conversion of 3-deoxy-D-arabino-heptulosonate 7-phosphate (DAHP) to dehydroquinate (DHQ).</text>
</comment>
<keyword evidence="16 18" id="KW-0456">Lyase</keyword>
<evidence type="ECO:0000256" key="1">
    <source>
        <dbReference type="ARBA" id="ARBA00001393"/>
    </source>
</evidence>
<dbReference type="OrthoDB" id="9806583at2"/>
<dbReference type="NCBIfam" id="TIGR01357">
    <property type="entry name" value="aroB"/>
    <property type="match status" value="1"/>
</dbReference>
<dbReference type="FunFam" id="3.40.50.1970:FF:000007">
    <property type="entry name" value="Pentafunctional AROM polypeptide"/>
    <property type="match status" value="1"/>
</dbReference>
<dbReference type="InterPro" id="IPR050071">
    <property type="entry name" value="Dehydroquinate_synthase"/>
</dbReference>
<keyword evidence="12 18" id="KW-0547">Nucleotide-binding</keyword>
<comment type="cofactor">
    <cofactor evidence="3">
        <name>Zn(2+)</name>
        <dbReference type="ChEBI" id="CHEBI:29105"/>
    </cofactor>
</comment>
<comment type="subcellular location">
    <subcellularLocation>
        <location evidence="4 18">Cytoplasm</location>
    </subcellularLocation>
</comment>
<feature type="binding site" evidence="18">
    <location>
        <begin position="105"/>
        <end position="109"/>
    </location>
    <ligand>
        <name>NAD(+)</name>
        <dbReference type="ChEBI" id="CHEBI:57540"/>
    </ligand>
</feature>
<dbReference type="InterPro" id="IPR016037">
    <property type="entry name" value="DHQ_synth_AroB"/>
</dbReference>
<dbReference type="Proteomes" id="UP000310506">
    <property type="component" value="Unassembled WGS sequence"/>
</dbReference>
<dbReference type="SUPFAM" id="SSF56796">
    <property type="entry name" value="Dehydroquinate synthase-like"/>
    <property type="match status" value="1"/>
</dbReference>
<evidence type="ECO:0000256" key="6">
    <source>
        <dbReference type="ARBA" id="ARBA00005412"/>
    </source>
</evidence>
<evidence type="ECO:0000259" key="19">
    <source>
        <dbReference type="Pfam" id="PF01761"/>
    </source>
</evidence>
<keyword evidence="15 18" id="KW-0057">Aromatic amino acid biosynthesis</keyword>
<dbReference type="GO" id="GO:0005737">
    <property type="term" value="C:cytoplasm"/>
    <property type="evidence" value="ECO:0007669"/>
    <property type="project" value="UniProtKB-SubCell"/>
</dbReference>
<keyword evidence="14 18" id="KW-0520">NAD</keyword>
<dbReference type="GO" id="GO:0003856">
    <property type="term" value="F:3-dehydroquinate synthase activity"/>
    <property type="evidence" value="ECO:0007669"/>
    <property type="project" value="UniProtKB-UniRule"/>
</dbReference>
<comment type="pathway">
    <text evidence="5 18">Metabolic intermediate biosynthesis; chorismate biosynthesis; chorismate from D-erythrose 4-phosphate and phosphoenolpyruvate: step 2/7.</text>
</comment>
<reference evidence="21 22" key="1">
    <citation type="submission" date="2019-01" db="EMBL/GenBank/DDBJ databases">
        <title>Vagococcus silagei sp. nov. isolated from brewer's grain.</title>
        <authorList>
            <person name="Guu J.-R."/>
        </authorList>
    </citation>
    <scope>NUCLEOTIDE SEQUENCE [LARGE SCALE GENOMIC DNA]</scope>
    <source>
        <strain evidence="21 22">2B-2</strain>
    </source>
</reference>
<evidence type="ECO:0000256" key="9">
    <source>
        <dbReference type="ARBA" id="ARBA00022490"/>
    </source>
</evidence>
<comment type="caution">
    <text evidence="18">Lacks conserved residue(s) required for the propagation of feature annotation.</text>
</comment>
<dbReference type="CDD" id="cd08195">
    <property type="entry name" value="DHQS"/>
    <property type="match status" value="1"/>
</dbReference>
<keyword evidence="10 18" id="KW-0028">Amino-acid biosynthesis</keyword>
<comment type="catalytic activity">
    <reaction evidence="1 18">
        <text>7-phospho-2-dehydro-3-deoxy-D-arabino-heptonate = 3-dehydroquinate + phosphate</text>
        <dbReference type="Rhea" id="RHEA:21968"/>
        <dbReference type="ChEBI" id="CHEBI:32364"/>
        <dbReference type="ChEBI" id="CHEBI:43474"/>
        <dbReference type="ChEBI" id="CHEBI:58394"/>
        <dbReference type="EC" id="4.2.3.4"/>
    </reaction>
</comment>
<name>A0A4S3B921_9ENTE</name>
<dbReference type="UniPathway" id="UPA00053">
    <property type="reaction ID" value="UER00085"/>
</dbReference>
<dbReference type="PIRSF" id="PIRSF001455">
    <property type="entry name" value="DHQ_synth"/>
    <property type="match status" value="1"/>
</dbReference>
<feature type="binding site" evidence="18">
    <location>
        <begin position="169"/>
        <end position="172"/>
    </location>
    <ligand>
        <name>NAD(+)</name>
        <dbReference type="ChEBI" id="CHEBI:57540"/>
    </ligand>
</feature>
<dbReference type="Gene3D" id="3.40.50.1970">
    <property type="match status" value="1"/>
</dbReference>
<evidence type="ECO:0000256" key="2">
    <source>
        <dbReference type="ARBA" id="ARBA00001911"/>
    </source>
</evidence>
<dbReference type="PANTHER" id="PTHR43622">
    <property type="entry name" value="3-DEHYDROQUINATE SYNTHASE"/>
    <property type="match status" value="1"/>
</dbReference>
<evidence type="ECO:0000256" key="7">
    <source>
        <dbReference type="ARBA" id="ARBA00013031"/>
    </source>
</evidence>
<keyword evidence="11 18" id="KW-0479">Metal-binding</keyword>
<feature type="domain" description="3-dehydroquinate synthase N-terminal" evidence="19">
    <location>
        <begin position="67"/>
        <end position="179"/>
    </location>
</feature>
<gene>
    <name evidence="18 21" type="primary">aroB</name>
    <name evidence="21" type="ORF">ESZ54_04515</name>
</gene>
<evidence type="ECO:0000256" key="12">
    <source>
        <dbReference type="ARBA" id="ARBA00022741"/>
    </source>
</evidence>
<evidence type="ECO:0000256" key="13">
    <source>
        <dbReference type="ARBA" id="ARBA00022833"/>
    </source>
</evidence>
<dbReference type="RefSeq" id="WP_136136497.1">
    <property type="nucleotide sequence ID" value="NZ_SDGV01000011.1"/>
</dbReference>
<feature type="binding site" evidence="18">
    <location>
        <position position="262"/>
    </location>
    <ligand>
        <name>Zn(2+)</name>
        <dbReference type="ChEBI" id="CHEBI:29105"/>
    </ligand>
</feature>
<evidence type="ECO:0000256" key="15">
    <source>
        <dbReference type="ARBA" id="ARBA00023141"/>
    </source>
</evidence>
<comment type="cofactor">
    <cofactor evidence="18">
        <name>Co(2+)</name>
        <dbReference type="ChEBI" id="CHEBI:48828"/>
    </cofactor>
    <cofactor evidence="18">
        <name>Zn(2+)</name>
        <dbReference type="ChEBI" id="CHEBI:29105"/>
    </cofactor>
    <text evidence="18">Binds 1 divalent metal cation per subunit. Can use either Co(2+) or Zn(2+).</text>
</comment>
<dbReference type="GO" id="GO:0009073">
    <property type="term" value="P:aromatic amino acid family biosynthetic process"/>
    <property type="evidence" value="ECO:0007669"/>
    <property type="project" value="UniProtKB-KW"/>
</dbReference>